<protein>
    <submittedName>
        <fullName evidence="1">Uncharacterized protein</fullName>
    </submittedName>
</protein>
<dbReference type="EMBL" id="BK059093">
    <property type="protein sequence ID" value="DAE29235.1"/>
    <property type="molecule type" value="Genomic_DNA"/>
</dbReference>
<proteinExistence type="predicted"/>
<name>A0A8S5RDK6_9VIRU</name>
<reference evidence="1" key="1">
    <citation type="journal article" date="2021" name="Proc. Natl. Acad. Sci. U.S.A.">
        <title>A Catalog of Tens of Thousands of Viruses from Human Metagenomes Reveals Hidden Associations with Chronic Diseases.</title>
        <authorList>
            <person name="Tisza M.J."/>
            <person name="Buck C.B."/>
        </authorList>
    </citation>
    <scope>NUCLEOTIDE SEQUENCE</scope>
    <source>
        <strain evidence="1">Ctx9V1</strain>
    </source>
</reference>
<evidence type="ECO:0000313" key="1">
    <source>
        <dbReference type="EMBL" id="DAE29235.1"/>
    </source>
</evidence>
<sequence>MSYIFIYDGVFETIWSYVSNRSYNLCIASSLLSVLSAIS</sequence>
<organism evidence="1">
    <name type="scientific">virus sp. ctx9V1</name>
    <dbReference type="NCBI Taxonomy" id="2828001"/>
    <lineage>
        <taxon>Viruses</taxon>
    </lineage>
</organism>
<accession>A0A8S5RDK6</accession>